<organism evidence="1 2">
    <name type="scientific">Leucogyrophana mollusca</name>
    <dbReference type="NCBI Taxonomy" id="85980"/>
    <lineage>
        <taxon>Eukaryota</taxon>
        <taxon>Fungi</taxon>
        <taxon>Dikarya</taxon>
        <taxon>Basidiomycota</taxon>
        <taxon>Agaricomycotina</taxon>
        <taxon>Agaricomycetes</taxon>
        <taxon>Agaricomycetidae</taxon>
        <taxon>Boletales</taxon>
        <taxon>Boletales incertae sedis</taxon>
        <taxon>Leucogyrophana</taxon>
    </lineage>
</organism>
<dbReference type="Proteomes" id="UP000790709">
    <property type="component" value="Unassembled WGS sequence"/>
</dbReference>
<proteinExistence type="predicted"/>
<comment type="caution">
    <text evidence="1">The sequence shown here is derived from an EMBL/GenBank/DDBJ whole genome shotgun (WGS) entry which is preliminary data.</text>
</comment>
<evidence type="ECO:0000313" key="2">
    <source>
        <dbReference type="Proteomes" id="UP000790709"/>
    </source>
</evidence>
<gene>
    <name evidence="1" type="ORF">BV22DRAFT_993144</name>
</gene>
<keyword evidence="2" id="KW-1185">Reference proteome</keyword>
<reference evidence="1" key="1">
    <citation type="journal article" date="2021" name="New Phytol.">
        <title>Evolutionary innovations through gain and loss of genes in the ectomycorrhizal Boletales.</title>
        <authorList>
            <person name="Wu G."/>
            <person name="Miyauchi S."/>
            <person name="Morin E."/>
            <person name="Kuo A."/>
            <person name="Drula E."/>
            <person name="Varga T."/>
            <person name="Kohler A."/>
            <person name="Feng B."/>
            <person name="Cao Y."/>
            <person name="Lipzen A."/>
            <person name="Daum C."/>
            <person name="Hundley H."/>
            <person name="Pangilinan J."/>
            <person name="Johnson J."/>
            <person name="Barry K."/>
            <person name="LaButti K."/>
            <person name="Ng V."/>
            <person name="Ahrendt S."/>
            <person name="Min B."/>
            <person name="Choi I.G."/>
            <person name="Park H."/>
            <person name="Plett J.M."/>
            <person name="Magnuson J."/>
            <person name="Spatafora J.W."/>
            <person name="Nagy L.G."/>
            <person name="Henrissat B."/>
            <person name="Grigoriev I.V."/>
            <person name="Yang Z.L."/>
            <person name="Xu J."/>
            <person name="Martin F.M."/>
        </authorList>
    </citation>
    <scope>NUCLEOTIDE SEQUENCE</scope>
    <source>
        <strain evidence="1">KUC20120723A-06</strain>
    </source>
</reference>
<feature type="non-terminal residue" evidence="1">
    <location>
        <position position="109"/>
    </location>
</feature>
<dbReference type="EMBL" id="MU266632">
    <property type="protein sequence ID" value="KAH7919765.1"/>
    <property type="molecule type" value="Genomic_DNA"/>
</dbReference>
<name>A0ACB8B260_9AGAM</name>
<sequence length="109" mass="12394">IPLIWQPVITDLEDHLVGTHFAVDHFLNCTACWTPRWFNKPKFHIIRHLVAHIHRFGPAMIFATEGFESFNAVVCDHSVHSNQCAPSRDIGQGMARSNRVCHLLSGGYF</sequence>
<feature type="non-terminal residue" evidence="1">
    <location>
        <position position="1"/>
    </location>
</feature>
<accession>A0ACB8B260</accession>
<evidence type="ECO:0000313" key="1">
    <source>
        <dbReference type="EMBL" id="KAH7919765.1"/>
    </source>
</evidence>
<protein>
    <submittedName>
        <fullName evidence="1">Uncharacterized protein</fullName>
    </submittedName>
</protein>